<dbReference type="GO" id="GO:0061630">
    <property type="term" value="F:ubiquitin protein ligase activity"/>
    <property type="evidence" value="ECO:0007669"/>
    <property type="project" value="UniProtKB-EC"/>
</dbReference>
<evidence type="ECO:0000313" key="7">
    <source>
        <dbReference type="Proteomes" id="UP000654075"/>
    </source>
</evidence>
<feature type="compositionally biased region" description="Low complexity" evidence="4">
    <location>
        <begin position="368"/>
        <end position="386"/>
    </location>
</feature>
<gene>
    <name evidence="6" type="ORF">PGLA1383_LOCUS45371</name>
</gene>
<dbReference type="InterPro" id="IPR000225">
    <property type="entry name" value="Armadillo"/>
</dbReference>
<evidence type="ECO:0000256" key="2">
    <source>
        <dbReference type="ARBA" id="ARBA00012483"/>
    </source>
</evidence>
<comment type="caution">
    <text evidence="6">The sequence shown here is derived from an EMBL/GenBank/DDBJ whole genome shotgun (WGS) entry which is preliminary data.</text>
</comment>
<evidence type="ECO:0000256" key="3">
    <source>
        <dbReference type="SAM" id="Coils"/>
    </source>
</evidence>
<dbReference type="Pfam" id="PF00514">
    <property type="entry name" value="Arm"/>
    <property type="match status" value="1"/>
</dbReference>
<dbReference type="InterPro" id="IPR011989">
    <property type="entry name" value="ARM-like"/>
</dbReference>
<dbReference type="Pfam" id="PF04564">
    <property type="entry name" value="U-box"/>
    <property type="match status" value="1"/>
</dbReference>
<dbReference type="SMART" id="SM00185">
    <property type="entry name" value="ARM"/>
    <property type="match status" value="3"/>
</dbReference>
<feature type="coiled-coil region" evidence="3">
    <location>
        <begin position="136"/>
        <end position="226"/>
    </location>
</feature>
<dbReference type="Gene3D" id="3.30.40.10">
    <property type="entry name" value="Zinc/RING finger domain, C3HC4 (zinc finger)"/>
    <property type="match status" value="1"/>
</dbReference>
<feature type="compositionally biased region" description="Polar residues" evidence="4">
    <location>
        <begin position="355"/>
        <end position="367"/>
    </location>
</feature>
<organism evidence="6 7">
    <name type="scientific">Polarella glacialis</name>
    <name type="common">Dinoflagellate</name>
    <dbReference type="NCBI Taxonomy" id="89957"/>
    <lineage>
        <taxon>Eukaryota</taxon>
        <taxon>Sar</taxon>
        <taxon>Alveolata</taxon>
        <taxon>Dinophyceae</taxon>
        <taxon>Suessiales</taxon>
        <taxon>Suessiaceae</taxon>
        <taxon>Polarella</taxon>
    </lineage>
</organism>
<dbReference type="GO" id="GO:0016567">
    <property type="term" value="P:protein ubiquitination"/>
    <property type="evidence" value="ECO:0007669"/>
    <property type="project" value="InterPro"/>
</dbReference>
<accession>A0A813GW82</accession>
<evidence type="ECO:0000259" key="5">
    <source>
        <dbReference type="PROSITE" id="PS51698"/>
    </source>
</evidence>
<dbReference type="EC" id="2.3.2.27" evidence="2"/>
<dbReference type="SMART" id="SM00504">
    <property type="entry name" value="Ubox"/>
    <property type="match status" value="1"/>
</dbReference>
<dbReference type="InterPro" id="IPR052085">
    <property type="entry name" value="WD-SAM-U-box"/>
</dbReference>
<dbReference type="PROSITE" id="PS51698">
    <property type="entry name" value="U_BOX"/>
    <property type="match status" value="1"/>
</dbReference>
<evidence type="ECO:0000256" key="4">
    <source>
        <dbReference type="SAM" id="MobiDB-lite"/>
    </source>
</evidence>
<evidence type="ECO:0000313" key="6">
    <source>
        <dbReference type="EMBL" id="CAE8628767.1"/>
    </source>
</evidence>
<sequence>MASPARAPEEFGQNWGKGLARCFSVCSGFLDEEGEETSLRLLPIPDSFVCPISADVMRDPVATADGFIYEREGIELWIRERRQGRQAVISPSTGLELASQHLMPVNALKKAIETYVANRPELCSFFGQRRSVQQAAQLLQEELLEKQVRHNSIEDELDRLQKQMKDKYCHIIEVGVLNQSLSEELERVRAELAERDARDRLLRKEVDEMRQTHQSSQQEVSELRSQLVQCQRLDQEFERVRAELIERDERDNLLRREVDELRQQQKCSQQEVSELRSQLTSAETSCKQLLSELALAQDAASSLKGQLSSISSVVAAALAVSDDPSALPLEAEGSARAPSRALEEINEEGGDDSNRVLSNHTAQADTPEQTQHEQQQQEAAASQNGQSAFTSCPSEVGLLSETSQILAGFRFGQYSVINNLWSRPELTCRVGRLVEFDKSLGRWRLLLENGEYIRVKPECMTHYDVPRGVRRQLFQLPRHFSASETSRFKISSILITFPPLCDAEGLAEHIGHLGYEVFGNGAAQRELERKGGLVSLVNSLGSASNTVQELAAVALGFVGRDLIIDSGAVPRLVALLFGSSCSKVQKEAAGTLARFCENAPDRRQHVFEEIDLHKLALLLSPGGAKSQSVQSGAALLCGELVGGSQGCPPIRAALVKAGVVPHIVALLQLSPGTARHAAFALGCLLFPACEDIRRSIVEANAIPFLVDLLQSEFFHARHMALRAIWCLALDSPSNKLAIATAGTGALTDMAKLMRTHGGAADVLFQVLGKTADVRDMALDPGLLQSTMCCVGDNSVAGYYMKGLTPPECPSLVYIFQVLMVRAQVSEQSAAIQLAINILRSGGLESKTLVCNMFLKLLAIDVSSKLDFKGQITRAGAGPCLQRMLVQDKLPTTSVAARLVQLVLTHLDRSPESV</sequence>
<protein>
    <recommendedName>
        <fullName evidence="2">RING-type E3 ubiquitin transferase</fullName>
        <ecNumber evidence="2">2.3.2.27</ecNumber>
    </recommendedName>
</protein>
<dbReference type="SUPFAM" id="SSF57850">
    <property type="entry name" value="RING/U-box"/>
    <property type="match status" value="1"/>
</dbReference>
<reference evidence="6" key="1">
    <citation type="submission" date="2021-02" db="EMBL/GenBank/DDBJ databases">
        <authorList>
            <person name="Dougan E. K."/>
            <person name="Rhodes N."/>
            <person name="Thang M."/>
            <person name="Chan C."/>
        </authorList>
    </citation>
    <scope>NUCLEOTIDE SEQUENCE</scope>
</reference>
<proteinExistence type="predicted"/>
<dbReference type="InterPro" id="IPR003613">
    <property type="entry name" value="Ubox_domain"/>
</dbReference>
<dbReference type="CDD" id="cd16655">
    <property type="entry name" value="RING-Ubox_WDSUB1-like"/>
    <property type="match status" value="1"/>
</dbReference>
<name>A0A813GW82_POLGL</name>
<dbReference type="PANTHER" id="PTHR46573">
    <property type="entry name" value="WD REPEAT, SAM AND U-BOX DOMAIN-CONTAINING PROTEIN 1"/>
    <property type="match status" value="1"/>
</dbReference>
<dbReference type="InterPro" id="IPR013083">
    <property type="entry name" value="Znf_RING/FYVE/PHD"/>
</dbReference>
<dbReference type="SUPFAM" id="SSF48371">
    <property type="entry name" value="ARM repeat"/>
    <property type="match status" value="1"/>
</dbReference>
<feature type="domain" description="U-box" evidence="5">
    <location>
        <begin position="43"/>
        <end position="122"/>
    </location>
</feature>
<dbReference type="EMBL" id="CAJNNV010029484">
    <property type="protein sequence ID" value="CAE8628767.1"/>
    <property type="molecule type" value="Genomic_DNA"/>
</dbReference>
<keyword evidence="7" id="KW-1185">Reference proteome</keyword>
<dbReference type="Gene3D" id="1.25.10.10">
    <property type="entry name" value="Leucine-rich Repeat Variant"/>
    <property type="match status" value="1"/>
</dbReference>
<comment type="catalytic activity">
    <reaction evidence="1">
        <text>S-ubiquitinyl-[E2 ubiquitin-conjugating enzyme]-L-cysteine + [acceptor protein]-L-lysine = [E2 ubiquitin-conjugating enzyme]-L-cysteine + N(6)-ubiquitinyl-[acceptor protein]-L-lysine.</text>
        <dbReference type="EC" id="2.3.2.27"/>
    </reaction>
</comment>
<dbReference type="OrthoDB" id="29145at2759"/>
<dbReference type="InterPro" id="IPR016024">
    <property type="entry name" value="ARM-type_fold"/>
</dbReference>
<dbReference type="Proteomes" id="UP000654075">
    <property type="component" value="Unassembled WGS sequence"/>
</dbReference>
<keyword evidence="3" id="KW-0175">Coiled coil</keyword>
<feature type="coiled-coil region" evidence="3">
    <location>
        <begin position="258"/>
        <end position="292"/>
    </location>
</feature>
<dbReference type="PANTHER" id="PTHR46573:SF1">
    <property type="entry name" value="WD REPEAT, SAM AND U-BOX DOMAIN-CONTAINING PROTEIN 1"/>
    <property type="match status" value="1"/>
</dbReference>
<dbReference type="AlphaFoldDB" id="A0A813GW82"/>
<evidence type="ECO:0000256" key="1">
    <source>
        <dbReference type="ARBA" id="ARBA00000900"/>
    </source>
</evidence>
<feature type="region of interest" description="Disordered" evidence="4">
    <location>
        <begin position="329"/>
        <end position="388"/>
    </location>
</feature>